<keyword evidence="6 13" id="KW-0547">Nucleotide-binding</keyword>
<evidence type="ECO:0000256" key="12">
    <source>
        <dbReference type="ARBA" id="ARBA00049515"/>
    </source>
</evidence>
<dbReference type="InterPro" id="IPR018163">
    <property type="entry name" value="Thr/Ala-tRNA-synth_IIc_edit"/>
</dbReference>
<dbReference type="Pfam" id="PF07973">
    <property type="entry name" value="tRNA_SAD"/>
    <property type="match status" value="1"/>
</dbReference>
<evidence type="ECO:0000256" key="1">
    <source>
        <dbReference type="ARBA" id="ARBA00008226"/>
    </source>
</evidence>
<feature type="domain" description="Aminoacyl-transfer RNA synthetases class-II family profile" evidence="14">
    <location>
        <begin position="299"/>
        <end position="575"/>
    </location>
</feature>
<keyword evidence="3 13" id="KW-0820">tRNA-binding</keyword>
<evidence type="ECO:0000256" key="4">
    <source>
        <dbReference type="ARBA" id="ARBA00022598"/>
    </source>
</evidence>
<keyword evidence="5 13" id="KW-0479">Metal-binding</keyword>
<dbReference type="SUPFAM" id="SSF55186">
    <property type="entry name" value="ThrRS/AlaRS common domain"/>
    <property type="match status" value="1"/>
</dbReference>
<dbReference type="AlphaFoldDB" id="Q3B6L8"/>
<dbReference type="Gene3D" id="3.30.980.10">
    <property type="entry name" value="Threonyl-trna Synthetase, Chain A, domain 2"/>
    <property type="match status" value="1"/>
</dbReference>
<dbReference type="InterPro" id="IPR006195">
    <property type="entry name" value="aa-tRNA-synth_II"/>
</dbReference>
<dbReference type="GO" id="GO:0006435">
    <property type="term" value="P:threonyl-tRNA aminoacylation"/>
    <property type="evidence" value="ECO:0007669"/>
    <property type="project" value="UniProtKB-UniRule"/>
</dbReference>
<feature type="binding site" evidence="13">
    <location>
        <position position="371"/>
    </location>
    <ligand>
        <name>Zn(2+)</name>
        <dbReference type="ChEBI" id="CHEBI:29105"/>
        <note>catalytic</note>
    </ligand>
</feature>
<dbReference type="SUPFAM" id="SSF81271">
    <property type="entry name" value="TGS-like"/>
    <property type="match status" value="1"/>
</dbReference>
<evidence type="ECO:0000313" key="17">
    <source>
        <dbReference type="Proteomes" id="UP000002709"/>
    </source>
</evidence>
<proteinExistence type="inferred from homology"/>
<evidence type="ECO:0000256" key="6">
    <source>
        <dbReference type="ARBA" id="ARBA00022741"/>
    </source>
</evidence>
<comment type="subunit">
    <text evidence="13">Homodimer.</text>
</comment>
<dbReference type="FunFam" id="3.30.930.10:FF:000002">
    <property type="entry name" value="Threonine--tRNA ligase"/>
    <property type="match status" value="1"/>
</dbReference>
<evidence type="ECO:0000259" key="15">
    <source>
        <dbReference type="PROSITE" id="PS51880"/>
    </source>
</evidence>
<evidence type="ECO:0000256" key="10">
    <source>
        <dbReference type="ARBA" id="ARBA00022917"/>
    </source>
</evidence>
<evidence type="ECO:0000256" key="3">
    <source>
        <dbReference type="ARBA" id="ARBA00022555"/>
    </source>
</evidence>
<dbReference type="InterPro" id="IPR002314">
    <property type="entry name" value="aa-tRNA-synt_IIb"/>
</dbReference>
<evidence type="ECO:0000256" key="11">
    <source>
        <dbReference type="ARBA" id="ARBA00023146"/>
    </source>
</evidence>
<name>Q3B6L8_CHLL3</name>
<dbReference type="EC" id="6.1.1.3" evidence="13"/>
<keyword evidence="7 13" id="KW-0862">Zinc</keyword>
<evidence type="ECO:0000256" key="8">
    <source>
        <dbReference type="ARBA" id="ARBA00022840"/>
    </source>
</evidence>
<dbReference type="HOGENOM" id="CLU_008554_0_1_10"/>
<evidence type="ECO:0000256" key="2">
    <source>
        <dbReference type="ARBA" id="ARBA00022490"/>
    </source>
</evidence>
<dbReference type="Gene3D" id="3.40.50.800">
    <property type="entry name" value="Anticodon-binding domain"/>
    <property type="match status" value="1"/>
</dbReference>
<evidence type="ECO:0000256" key="7">
    <source>
        <dbReference type="ARBA" id="ARBA00022833"/>
    </source>
</evidence>
<dbReference type="GO" id="GO:0046872">
    <property type="term" value="F:metal ion binding"/>
    <property type="evidence" value="ECO:0007669"/>
    <property type="project" value="UniProtKB-KW"/>
</dbReference>
<dbReference type="Proteomes" id="UP000002709">
    <property type="component" value="Chromosome"/>
</dbReference>
<dbReference type="InterPro" id="IPR012947">
    <property type="entry name" value="tRNA_SAD"/>
</dbReference>
<dbReference type="GO" id="GO:0005737">
    <property type="term" value="C:cytoplasm"/>
    <property type="evidence" value="ECO:0007669"/>
    <property type="project" value="UniProtKB-SubCell"/>
</dbReference>
<dbReference type="STRING" id="319225.Plut_0123"/>
<dbReference type="KEGG" id="plt:Plut_0123"/>
<dbReference type="InterPro" id="IPR036621">
    <property type="entry name" value="Anticodon-bd_dom_sf"/>
</dbReference>
<dbReference type="FunFam" id="3.30.980.10:FF:000005">
    <property type="entry name" value="Threonyl-tRNA synthetase, mitochondrial"/>
    <property type="match status" value="1"/>
</dbReference>
<dbReference type="Gene3D" id="3.10.20.30">
    <property type="match status" value="1"/>
</dbReference>
<comment type="subcellular location">
    <subcellularLocation>
        <location evidence="13">Cytoplasm</location>
    </subcellularLocation>
</comment>
<dbReference type="EMBL" id="CP000096">
    <property type="protein sequence ID" value="ABB23013.1"/>
    <property type="molecule type" value="Genomic_DNA"/>
</dbReference>
<dbReference type="InterPro" id="IPR045864">
    <property type="entry name" value="aa-tRNA-synth_II/BPL/LPL"/>
</dbReference>
<keyword evidence="8 13" id="KW-0067">ATP-binding</keyword>
<dbReference type="SMART" id="SM00863">
    <property type="entry name" value="tRNA_SAD"/>
    <property type="match status" value="1"/>
</dbReference>
<dbReference type="PROSITE" id="PS51880">
    <property type="entry name" value="TGS"/>
    <property type="match status" value="1"/>
</dbReference>
<reference evidence="17" key="1">
    <citation type="submission" date="2005-08" db="EMBL/GenBank/DDBJ databases">
        <title>Complete sequence of Pelodictyon luteolum DSM 273.</title>
        <authorList>
            <consortium name="US DOE Joint Genome Institute"/>
            <person name="Copeland A."/>
            <person name="Lucas S."/>
            <person name="Lapidus A."/>
            <person name="Barry K."/>
            <person name="Detter J.C."/>
            <person name="Glavina T."/>
            <person name="Hammon N."/>
            <person name="Israni S."/>
            <person name="Pitluck S."/>
            <person name="Bryant D."/>
            <person name="Schmutz J."/>
            <person name="Larimer F."/>
            <person name="Land M."/>
            <person name="Kyrpides N."/>
            <person name="Ivanova N."/>
            <person name="Richardson P."/>
        </authorList>
    </citation>
    <scope>NUCLEOTIDE SEQUENCE [LARGE SCALE GENOMIC DNA]</scope>
    <source>
        <strain evidence="17">DSM 273 / BCRC 81028 / 2530</strain>
    </source>
</reference>
<gene>
    <name evidence="13" type="primary">thrS</name>
    <name evidence="16" type="ordered locus">Plut_0123</name>
</gene>
<dbReference type="InterPro" id="IPR012676">
    <property type="entry name" value="TGS-like"/>
</dbReference>
<dbReference type="CDD" id="cd01667">
    <property type="entry name" value="TGS_ThrRS"/>
    <property type="match status" value="1"/>
</dbReference>
<evidence type="ECO:0000256" key="9">
    <source>
        <dbReference type="ARBA" id="ARBA00022884"/>
    </source>
</evidence>
<dbReference type="Pfam" id="PF03129">
    <property type="entry name" value="HGTP_anticodon"/>
    <property type="match status" value="1"/>
</dbReference>
<dbReference type="Gene3D" id="3.30.930.10">
    <property type="entry name" value="Bira Bifunctional Protein, Domain 2"/>
    <property type="match status" value="1"/>
</dbReference>
<dbReference type="InterPro" id="IPR012675">
    <property type="entry name" value="Beta-grasp_dom_sf"/>
</dbReference>
<dbReference type="InterPro" id="IPR033728">
    <property type="entry name" value="ThrRS_core"/>
</dbReference>
<feature type="binding site" evidence="13">
    <location>
        <position position="552"/>
    </location>
    <ligand>
        <name>Zn(2+)</name>
        <dbReference type="ChEBI" id="CHEBI:29105"/>
        <note>catalytic</note>
    </ligand>
</feature>
<dbReference type="Gene3D" id="3.30.54.20">
    <property type="match status" value="1"/>
</dbReference>
<dbReference type="Pfam" id="PF02824">
    <property type="entry name" value="TGS"/>
    <property type="match status" value="1"/>
</dbReference>
<keyword evidence="2 13" id="KW-0963">Cytoplasm</keyword>
<dbReference type="InterPro" id="IPR004154">
    <property type="entry name" value="Anticodon-bd"/>
</dbReference>
<evidence type="ECO:0000256" key="13">
    <source>
        <dbReference type="HAMAP-Rule" id="MF_00184"/>
    </source>
</evidence>
<dbReference type="SUPFAM" id="SSF55681">
    <property type="entry name" value="Class II aaRS and biotin synthetases"/>
    <property type="match status" value="1"/>
</dbReference>
<organism evidence="16 17">
    <name type="scientific">Chlorobium luteolum (strain DSM 273 / BCRC 81028 / 2530)</name>
    <name type="common">Pelodictyon luteolum</name>
    <dbReference type="NCBI Taxonomy" id="319225"/>
    <lineage>
        <taxon>Bacteria</taxon>
        <taxon>Pseudomonadati</taxon>
        <taxon>Chlorobiota</taxon>
        <taxon>Chlorobiia</taxon>
        <taxon>Chlorobiales</taxon>
        <taxon>Chlorobiaceae</taxon>
        <taxon>Chlorobium/Pelodictyon group</taxon>
        <taxon>Pelodictyon</taxon>
    </lineage>
</organism>
<dbReference type="GO" id="GO:0016787">
    <property type="term" value="F:hydrolase activity"/>
    <property type="evidence" value="ECO:0007669"/>
    <property type="project" value="UniProtKB-KW"/>
</dbReference>
<dbReference type="PRINTS" id="PR01047">
    <property type="entry name" value="TRNASYNTHTHR"/>
</dbReference>
<accession>Q3B6L8</accession>
<dbReference type="CDD" id="cd00860">
    <property type="entry name" value="ThrRS_anticodon"/>
    <property type="match status" value="1"/>
</dbReference>
<feature type="domain" description="TGS" evidence="15">
    <location>
        <begin position="29"/>
        <end position="90"/>
    </location>
</feature>
<dbReference type="GO" id="GO:0004829">
    <property type="term" value="F:threonine-tRNA ligase activity"/>
    <property type="evidence" value="ECO:0007669"/>
    <property type="project" value="UniProtKB-UniRule"/>
</dbReference>
<evidence type="ECO:0000256" key="5">
    <source>
        <dbReference type="ARBA" id="ARBA00022723"/>
    </source>
</evidence>
<keyword evidence="17" id="KW-1185">Reference proteome</keyword>
<evidence type="ECO:0000259" key="14">
    <source>
        <dbReference type="PROSITE" id="PS50862"/>
    </source>
</evidence>
<keyword evidence="16" id="KW-0378">Hydrolase</keyword>
<dbReference type="eggNOG" id="COG0441">
    <property type="taxonomic scope" value="Bacteria"/>
</dbReference>
<keyword evidence="11 13" id="KW-0030">Aminoacyl-tRNA synthetase</keyword>
<sequence length="677" mass="77069">MRTATGRRPHRHGLETTRHTMSDNLESQVMLSITLPDGTIKLFPKGSTGLDIALSIGRRLADAALAVMIDGKAADLSMPIGMDCTLSIITFDSAEGHEVFWHSASHIMASAVEELFPGARFGAGPAVEQGFYYDIASSHRFNEDDLRSIEKKMLEIAGRDTPIVREEMTREAAIEFFKTVRRDPYKVEILEDTLKNVPTVSLYHEGGFTDLCTGPHLPSTSRLKAVRLFNISSSFWRGDSSRESMQRIYGIAFPSEKLLKEHLERLEEARKRDHRRLGQELKLFMLSPEIGSGLPVWLPKGAIIRQELETFLKDEQRRRGYLPVYTPHIGNIELYKRSGHYPYYSDSQFPPLTYHDEDGKQEQYLLKPMNCPHHHLIYSSEMRSYRDLPIRLTEFGTVYRHEQSGELNGLVRARGFTQDDSHIYCRPDQLVDEICNAIDLTQFVFRTLGFDAVETRLSMHDPENQTKYGGTPEVWEQAEKDVKEAADRMGIKYFIGIGEASFYGPKIDFIVRDALGRKWQLGTVQVDYVMPERFDLTYVGNDGQKHRPVVIHRAPFGSMERFIGVLIEHTAGNFPLWLAPVQAVVLPIAEDVHDYAAGVRNAMLAAGIRTELDLRSEKIGKKIRESELSKIPYMVVVGQKEEEKGAVSLRRHRKGDEGTLSIQDMIERLREEIDRKA</sequence>
<dbReference type="PANTHER" id="PTHR11451:SF44">
    <property type="entry name" value="THREONINE--TRNA LIGASE, CHLOROPLASTIC_MITOCHONDRIAL 2"/>
    <property type="match status" value="1"/>
</dbReference>
<dbReference type="Pfam" id="PF00587">
    <property type="entry name" value="tRNA-synt_2b"/>
    <property type="match status" value="1"/>
</dbReference>
<evidence type="ECO:0000313" key="16">
    <source>
        <dbReference type="EMBL" id="ABB23013.1"/>
    </source>
</evidence>
<dbReference type="NCBIfam" id="TIGR00418">
    <property type="entry name" value="thrS"/>
    <property type="match status" value="1"/>
</dbReference>
<comment type="cofactor">
    <cofactor evidence="13">
        <name>Zn(2+)</name>
        <dbReference type="ChEBI" id="CHEBI:29105"/>
    </cofactor>
    <text evidence="13">Binds 1 zinc ion per subunit.</text>
</comment>
<dbReference type="InterPro" id="IPR047246">
    <property type="entry name" value="ThrRS_anticodon"/>
</dbReference>
<comment type="similarity">
    <text evidence="1 13">Belongs to the class-II aminoacyl-tRNA synthetase family.</text>
</comment>
<keyword evidence="4 13" id="KW-0436">Ligase</keyword>
<dbReference type="CDD" id="cd00771">
    <property type="entry name" value="ThrRS_core"/>
    <property type="match status" value="1"/>
</dbReference>
<keyword evidence="9 13" id="KW-0694">RNA-binding</keyword>
<dbReference type="GO" id="GO:0005524">
    <property type="term" value="F:ATP binding"/>
    <property type="evidence" value="ECO:0007669"/>
    <property type="project" value="UniProtKB-UniRule"/>
</dbReference>
<dbReference type="PROSITE" id="PS50862">
    <property type="entry name" value="AA_TRNA_LIGASE_II"/>
    <property type="match status" value="1"/>
</dbReference>
<dbReference type="PANTHER" id="PTHR11451">
    <property type="entry name" value="THREONINE-TRNA LIGASE"/>
    <property type="match status" value="1"/>
</dbReference>
<dbReference type="HAMAP" id="MF_00184">
    <property type="entry name" value="Thr_tRNA_synth"/>
    <property type="match status" value="1"/>
</dbReference>
<dbReference type="GO" id="GO:0000049">
    <property type="term" value="F:tRNA binding"/>
    <property type="evidence" value="ECO:0007669"/>
    <property type="project" value="UniProtKB-KW"/>
</dbReference>
<dbReference type="InterPro" id="IPR004095">
    <property type="entry name" value="TGS"/>
</dbReference>
<protein>
    <recommendedName>
        <fullName evidence="13">Threonine--tRNA ligase</fullName>
        <ecNumber evidence="13">6.1.1.3</ecNumber>
    </recommendedName>
    <alternativeName>
        <fullName evidence="13">Threonyl-tRNA synthetase</fullName>
        <shortName evidence="13">ThrRS</shortName>
    </alternativeName>
</protein>
<comment type="catalytic activity">
    <reaction evidence="12 13">
        <text>tRNA(Thr) + L-threonine + ATP = L-threonyl-tRNA(Thr) + AMP + diphosphate + H(+)</text>
        <dbReference type="Rhea" id="RHEA:24624"/>
        <dbReference type="Rhea" id="RHEA-COMP:9670"/>
        <dbReference type="Rhea" id="RHEA-COMP:9704"/>
        <dbReference type="ChEBI" id="CHEBI:15378"/>
        <dbReference type="ChEBI" id="CHEBI:30616"/>
        <dbReference type="ChEBI" id="CHEBI:33019"/>
        <dbReference type="ChEBI" id="CHEBI:57926"/>
        <dbReference type="ChEBI" id="CHEBI:78442"/>
        <dbReference type="ChEBI" id="CHEBI:78534"/>
        <dbReference type="ChEBI" id="CHEBI:456215"/>
        <dbReference type="EC" id="6.1.1.3"/>
    </reaction>
</comment>
<keyword evidence="10 13" id="KW-0648">Protein biosynthesis</keyword>
<dbReference type="InterPro" id="IPR002320">
    <property type="entry name" value="Thr-tRNA-ligase_IIa"/>
</dbReference>
<dbReference type="SUPFAM" id="SSF52954">
    <property type="entry name" value="Class II aaRS ABD-related"/>
    <property type="match status" value="1"/>
</dbReference>
<dbReference type="FunFam" id="3.40.50.800:FF:000001">
    <property type="entry name" value="Threonine--tRNA ligase"/>
    <property type="match status" value="1"/>
</dbReference>
<comment type="caution">
    <text evidence="13">Lacks conserved residue(s) required for the propagation of feature annotation.</text>
</comment>
<feature type="binding site" evidence="13">
    <location>
        <position position="422"/>
    </location>
    <ligand>
        <name>Zn(2+)</name>
        <dbReference type="ChEBI" id="CHEBI:29105"/>
        <note>catalytic</note>
    </ligand>
</feature>